<accession>W6U7V5</accession>
<dbReference type="Proteomes" id="UP000019149">
    <property type="component" value="Unassembled WGS sequence"/>
</dbReference>
<dbReference type="STRING" id="6210.W6U7V5"/>
<keyword evidence="2" id="KW-1133">Transmembrane helix</keyword>
<comment type="caution">
    <text evidence="3">The sequence shown here is derived from an EMBL/GenBank/DDBJ whole genome shotgun (WGS) entry which is preliminary data.</text>
</comment>
<dbReference type="InterPro" id="IPR009724">
    <property type="entry name" value="TMEM70"/>
</dbReference>
<dbReference type="Pfam" id="PF06979">
    <property type="entry name" value="TMEM70"/>
    <property type="match status" value="1"/>
</dbReference>
<dbReference type="OrthoDB" id="156886at2759"/>
<dbReference type="GO" id="GO:0033615">
    <property type="term" value="P:mitochondrial proton-transporting ATP synthase complex assembly"/>
    <property type="evidence" value="ECO:0007669"/>
    <property type="project" value="TreeGrafter"/>
</dbReference>
<dbReference type="AlphaFoldDB" id="W6U7V5"/>
<keyword evidence="2 3" id="KW-0812">Transmembrane</keyword>
<keyword evidence="2" id="KW-0472">Membrane</keyword>
<dbReference type="EMBL" id="APAU02000088">
    <property type="protein sequence ID" value="EUB57308.1"/>
    <property type="molecule type" value="Genomic_DNA"/>
</dbReference>
<sequence>MEKSNISCKNNSRGTKFAIFFANDISMIASKSSCGIATSFIRSNLLRLRCFDPSYSTNSSLNMQVYTNPVSNLVVGVKLFSLTSSGLVLAAQPFLFSKFATMASFAPFLISSLSFAALTPAILHVLTRSCVFKINYNSQTGRFTAYTKTIFLRPKKVEFSLEEVSYSVASLCFANMTVNKKTTLLVLESGFNPSSSNKLFYELLPFSTCVSESSYQIKHLIQFSEPIKLLWIHFMIFKQLLIWILKNKFTFYLCAFYVFLSRPDGYEPITYSRIENTKIYFFMSSKERELYIWIAVKTNQTFLLAVNRLDVKAVLRWKASYKFLKSPSEKVSDLTSWPLAEKNDFDESLTYGLCIIIF</sequence>
<evidence type="ECO:0000313" key="4">
    <source>
        <dbReference type="Proteomes" id="UP000019149"/>
    </source>
</evidence>
<dbReference type="KEGG" id="egl:EGR_07844"/>
<dbReference type="GO" id="GO:0031966">
    <property type="term" value="C:mitochondrial membrane"/>
    <property type="evidence" value="ECO:0007669"/>
    <property type="project" value="TreeGrafter"/>
</dbReference>
<evidence type="ECO:0000313" key="3">
    <source>
        <dbReference type="EMBL" id="EUB57308.1"/>
    </source>
</evidence>
<dbReference type="PANTHER" id="PTHR13281">
    <property type="entry name" value="TRANSMEMBRANE PROTEIN 70, MITOCHONDRIAL"/>
    <property type="match status" value="1"/>
</dbReference>
<dbReference type="CTD" id="36343559"/>
<comment type="similarity">
    <text evidence="1">Belongs to the TMEM70 family.</text>
</comment>
<dbReference type="InterPro" id="IPR045325">
    <property type="entry name" value="TMEM70/TMEM186/TMEM223"/>
</dbReference>
<dbReference type="GeneID" id="36343559"/>
<proteinExistence type="inferred from homology"/>
<dbReference type="PANTHER" id="PTHR13281:SF0">
    <property type="entry name" value="TRANSMEMBRANE PROTEIN 70, MITOCHONDRIAL"/>
    <property type="match status" value="1"/>
</dbReference>
<organism evidence="3 4">
    <name type="scientific">Echinococcus granulosus</name>
    <name type="common">Hydatid tapeworm</name>
    <dbReference type="NCBI Taxonomy" id="6210"/>
    <lineage>
        <taxon>Eukaryota</taxon>
        <taxon>Metazoa</taxon>
        <taxon>Spiralia</taxon>
        <taxon>Lophotrochozoa</taxon>
        <taxon>Platyhelminthes</taxon>
        <taxon>Cestoda</taxon>
        <taxon>Eucestoda</taxon>
        <taxon>Cyclophyllidea</taxon>
        <taxon>Taeniidae</taxon>
        <taxon>Echinococcus</taxon>
        <taxon>Echinococcus granulosus group</taxon>
    </lineage>
</organism>
<evidence type="ECO:0000256" key="1">
    <source>
        <dbReference type="ARBA" id="ARBA00005280"/>
    </source>
</evidence>
<dbReference type="RefSeq" id="XP_024348504.1">
    <property type="nucleotide sequence ID" value="XM_024497093.1"/>
</dbReference>
<feature type="transmembrane region" description="Helical" evidence="2">
    <location>
        <begin position="73"/>
        <end position="96"/>
    </location>
</feature>
<reference evidence="3 4" key="1">
    <citation type="journal article" date="2013" name="Nat. Genet.">
        <title>The genome of the hydatid tapeworm Echinococcus granulosus.</title>
        <authorList>
            <person name="Zheng H."/>
            <person name="Zhang W."/>
            <person name="Zhang L."/>
            <person name="Zhang Z."/>
            <person name="Li J."/>
            <person name="Lu G."/>
            <person name="Zhu Y."/>
            <person name="Wang Y."/>
            <person name="Huang Y."/>
            <person name="Liu J."/>
            <person name="Kang H."/>
            <person name="Chen J."/>
            <person name="Wang L."/>
            <person name="Chen A."/>
            <person name="Yu S."/>
            <person name="Gao Z."/>
            <person name="Jin L."/>
            <person name="Gu W."/>
            <person name="Wang Z."/>
            <person name="Zhao L."/>
            <person name="Shi B."/>
            <person name="Wen H."/>
            <person name="Lin R."/>
            <person name="Jones M.K."/>
            <person name="Brejova B."/>
            <person name="Vinar T."/>
            <person name="Zhao G."/>
            <person name="McManus D.P."/>
            <person name="Chen Z."/>
            <person name="Zhou Y."/>
            <person name="Wang S."/>
        </authorList>
    </citation>
    <scope>NUCLEOTIDE SEQUENCE [LARGE SCALE GENOMIC DNA]</scope>
</reference>
<feature type="transmembrane region" description="Helical" evidence="2">
    <location>
        <begin position="102"/>
        <end position="126"/>
    </location>
</feature>
<protein>
    <submittedName>
        <fullName evidence="3">Transmembrane protein 70</fullName>
    </submittedName>
</protein>
<gene>
    <name evidence="3" type="ORF">EGR_07844</name>
</gene>
<evidence type="ECO:0000256" key="2">
    <source>
        <dbReference type="SAM" id="Phobius"/>
    </source>
</evidence>
<name>W6U7V5_ECHGR</name>
<keyword evidence="4" id="KW-1185">Reference proteome</keyword>